<dbReference type="SMART" id="SM00710">
    <property type="entry name" value="PbH1"/>
    <property type="match status" value="5"/>
</dbReference>
<dbReference type="InterPro" id="IPR057275">
    <property type="entry name" value="Beta-barrel_GLAA-B_I"/>
</dbReference>
<comment type="catalytic activity">
    <reaction evidence="1">
        <text>Hydrolysis of terminal, non-reducing alpha-D-galactose residues in alpha-D-galactosides, including galactose oligosaccharides, galactomannans and galactolipids.</text>
        <dbReference type="EC" id="3.2.1.22"/>
    </reaction>
</comment>
<accession>A0ABV0C1G7</accession>
<dbReference type="InterPro" id="IPR039448">
    <property type="entry name" value="Beta_helix"/>
</dbReference>
<protein>
    <submittedName>
        <fullName evidence="10">Right-handed parallel beta-helix repeat-containing protein</fullName>
    </submittedName>
</protein>
<feature type="domain" description="GLAA-B beta-barrel" evidence="9">
    <location>
        <begin position="348"/>
        <end position="414"/>
    </location>
</feature>
<feature type="domain" description="GLAA-B beta-barrel" evidence="8">
    <location>
        <begin position="150"/>
        <end position="241"/>
    </location>
</feature>
<gene>
    <name evidence="10" type="ORF">ABE541_25325</name>
</gene>
<evidence type="ECO:0000256" key="2">
    <source>
        <dbReference type="ARBA" id="ARBA00001271"/>
    </source>
</evidence>
<evidence type="ECO:0000256" key="1">
    <source>
        <dbReference type="ARBA" id="ARBA00001255"/>
    </source>
</evidence>
<keyword evidence="6" id="KW-0326">Glycosidase</keyword>
<evidence type="ECO:0000256" key="3">
    <source>
        <dbReference type="ARBA" id="ARBA00022729"/>
    </source>
</evidence>
<keyword evidence="3" id="KW-0732">Signal</keyword>
<evidence type="ECO:0000313" key="11">
    <source>
        <dbReference type="Proteomes" id="UP001409291"/>
    </source>
</evidence>
<proteinExistence type="predicted"/>
<evidence type="ECO:0000259" key="9">
    <source>
        <dbReference type="Pfam" id="PF23764"/>
    </source>
</evidence>
<comment type="catalytic activity">
    <reaction evidence="2">
        <text>Hydrolysis of terminal, non-reducing branched (1-&gt;3)-alpha-D-galactosidic residues, producing free D-galactose.</text>
        <dbReference type="EC" id="3.2.1.n1"/>
    </reaction>
</comment>
<feature type="domain" description="Right handed beta helix" evidence="7">
    <location>
        <begin position="423"/>
        <end position="600"/>
    </location>
</feature>
<dbReference type="Gene3D" id="2.160.20.10">
    <property type="entry name" value="Single-stranded right-handed beta-helix, Pectin lyase-like"/>
    <property type="match status" value="1"/>
</dbReference>
<reference evidence="10 11" key="1">
    <citation type="submission" date="2024-04" db="EMBL/GenBank/DDBJ databases">
        <title>WGS of bacteria from Torrens River.</title>
        <authorList>
            <person name="Wyrsch E.R."/>
            <person name="Drigo B."/>
        </authorList>
    </citation>
    <scope>NUCLEOTIDE SEQUENCE [LARGE SCALE GENOMIC DNA]</scope>
    <source>
        <strain evidence="10 11">TWI391</strain>
    </source>
</reference>
<keyword evidence="11" id="KW-1185">Reference proteome</keyword>
<evidence type="ECO:0000256" key="5">
    <source>
        <dbReference type="ARBA" id="ARBA00022801"/>
    </source>
</evidence>
<dbReference type="Pfam" id="PF13229">
    <property type="entry name" value="Beta_helix"/>
    <property type="match status" value="1"/>
</dbReference>
<dbReference type="Proteomes" id="UP001409291">
    <property type="component" value="Unassembled WGS sequence"/>
</dbReference>
<sequence>MNKILRQGILFFMVYCVTVSHEVLAQTIQANEHGIQPNTFEDASATMQQLLKHCKDKKAKKLVLQPGRYDFWPEKAAQRKLYITNSSSETEWPDKTKHIGMLIEDMHDLVVEGNGAEFVFHGKMTTFSIIRSSNIRLQDLTITFERPTMSEMTIQEVGSGYLVAKVNPTSTYTLKNDKLYWYGEGWTPGDHLHTMMVDTAQGISLYSKYEPLAKARVKEIAPNILCFEGDLKADYKVGSILSMRNTVRDEVGGFIYRSKNIKLFNLTMNYMHGIGITSQFSENLDYEQVKVVPVKGRSIAAFADGMQFSGCKGKIKVSNCHFKGLHDDPINVHGTYLQIAEIVSPKELIVEFKHHQSYGFDAFTLHDTISIVSREAIQPLGQLTVTGIETLSLTKIRLKLNGSIPTNTKIGDAVENLTWTPEVDIRNSRFERTNARGILVTTPGKVHIEGNTFYRTGMHGILIAGDVNSWFESGAVSDVTIKNNSFVECGYNLPGFNYAIAILPENKVQLKGHYVHRNINILDNDFKVFSPYVLRAKSVDGLQFERNRIAVSTSNFPLAVDSNQTIPAIVLDNCQHVVIKNNTATAGDDLSLGIHNMSKSDVKTDLKIR</sequence>
<evidence type="ECO:0000256" key="6">
    <source>
        <dbReference type="ARBA" id="ARBA00023295"/>
    </source>
</evidence>
<evidence type="ECO:0000256" key="4">
    <source>
        <dbReference type="ARBA" id="ARBA00022737"/>
    </source>
</evidence>
<keyword evidence="4" id="KW-0677">Repeat</keyword>
<dbReference type="InterPro" id="IPR056441">
    <property type="entry name" value="Beta-barrel_GLAA-B_II"/>
</dbReference>
<comment type="caution">
    <text evidence="10">The sequence shown here is derived from an EMBL/GenBank/DDBJ whole genome shotgun (WGS) entry which is preliminary data.</text>
</comment>
<evidence type="ECO:0000259" key="8">
    <source>
        <dbReference type="Pfam" id="PF23763"/>
    </source>
</evidence>
<organism evidence="10 11">
    <name type="scientific">Sphingobacterium kitahiroshimense</name>
    <dbReference type="NCBI Taxonomy" id="470446"/>
    <lineage>
        <taxon>Bacteria</taxon>
        <taxon>Pseudomonadati</taxon>
        <taxon>Bacteroidota</taxon>
        <taxon>Sphingobacteriia</taxon>
        <taxon>Sphingobacteriales</taxon>
        <taxon>Sphingobacteriaceae</taxon>
        <taxon>Sphingobacterium</taxon>
    </lineage>
</organism>
<dbReference type="InterPro" id="IPR011050">
    <property type="entry name" value="Pectin_lyase_fold/virulence"/>
</dbReference>
<dbReference type="Pfam" id="PF23763">
    <property type="entry name" value="Beta-barrel_GLAA-B_I"/>
    <property type="match status" value="1"/>
</dbReference>
<evidence type="ECO:0000259" key="7">
    <source>
        <dbReference type="Pfam" id="PF13229"/>
    </source>
</evidence>
<keyword evidence="5" id="KW-0378">Hydrolase</keyword>
<name>A0ABV0C1G7_9SPHI</name>
<dbReference type="Pfam" id="PF23764">
    <property type="entry name" value="Beta-barrel_GLAA-B_II"/>
    <property type="match status" value="1"/>
</dbReference>
<dbReference type="InterPro" id="IPR006626">
    <property type="entry name" value="PbH1"/>
</dbReference>
<dbReference type="EMBL" id="JBDJNQ010000021">
    <property type="protein sequence ID" value="MEN5380607.1"/>
    <property type="molecule type" value="Genomic_DNA"/>
</dbReference>
<dbReference type="InterPro" id="IPR012334">
    <property type="entry name" value="Pectin_lyas_fold"/>
</dbReference>
<evidence type="ECO:0000313" key="10">
    <source>
        <dbReference type="EMBL" id="MEN5380607.1"/>
    </source>
</evidence>
<dbReference type="SUPFAM" id="SSF51126">
    <property type="entry name" value="Pectin lyase-like"/>
    <property type="match status" value="1"/>
</dbReference>
<dbReference type="RefSeq" id="WP_346583490.1">
    <property type="nucleotide sequence ID" value="NZ_JBDJNQ010000021.1"/>
</dbReference>